<dbReference type="UniPathway" id="UPA00378"/>
<evidence type="ECO:0000256" key="6">
    <source>
        <dbReference type="ARBA" id="ARBA00022968"/>
    </source>
</evidence>
<dbReference type="Proteomes" id="UP000276776">
    <property type="component" value="Unassembled WGS sequence"/>
</dbReference>
<evidence type="ECO:0000256" key="4">
    <source>
        <dbReference type="ARBA" id="ARBA00022679"/>
    </source>
</evidence>
<dbReference type="InterPro" id="IPR029044">
    <property type="entry name" value="Nucleotide-diphossugar_trans"/>
</dbReference>
<keyword evidence="8 14" id="KW-0472">Membrane</keyword>
<feature type="transmembrane region" description="Helical" evidence="14">
    <location>
        <begin position="12"/>
        <end position="34"/>
    </location>
</feature>
<comment type="similarity">
    <text evidence="2 14">Belongs to the glycosyltransferase 43 family.</text>
</comment>
<accession>A0A0N5CZI8</accession>
<reference evidence="15 16" key="2">
    <citation type="submission" date="2018-11" db="EMBL/GenBank/DDBJ databases">
        <authorList>
            <consortium name="Pathogen Informatics"/>
        </authorList>
    </citation>
    <scope>NUCLEOTIDE SEQUENCE [LARGE SCALE GENOMIC DNA]</scope>
</reference>
<feature type="active site" description="Proton donor/acceptor" evidence="11">
    <location>
        <position position="225"/>
    </location>
</feature>
<feature type="binding site" evidence="12">
    <location>
        <position position="142"/>
    </location>
    <ligand>
        <name>Mn(2+)</name>
        <dbReference type="ChEBI" id="CHEBI:29035"/>
    </ligand>
</feature>
<evidence type="ECO:0000256" key="7">
    <source>
        <dbReference type="ARBA" id="ARBA00022989"/>
    </source>
</evidence>
<keyword evidence="12 14" id="KW-0464">Manganese</keyword>
<sequence>MRSSVYNASIKRYLSYFISCGLLAVVYMVVIHGIHRLSVVTIIVITPTYKRPERLAEMTRISQTLSHINDLHWIVIEDANETVKAVQRILNRSGLKHVYFYTTTQPGFPKRGWTHRNEGLKYIRKNYQNFRRPAVVYFADDDNTYDIRLFNYYIRNVKTIGFWAVGLSGKALVEAPHVQNGKIVSWDVVYAPDRTFATDMAGFAVNLELILKTKAVFRKGCKTPEDCFLKQFNISLAETQAFGYNEIPKEILVWHTQAKKGIFTGDRHGYEIE</sequence>
<gene>
    <name evidence="15" type="ORF">TCLT_LOCUS5897</name>
</gene>
<dbReference type="SUPFAM" id="SSF53448">
    <property type="entry name" value="Nucleotide-diphospho-sugar transferases"/>
    <property type="match status" value="1"/>
</dbReference>
<comment type="cofactor">
    <cofactor evidence="12 14">
        <name>Mn(2+)</name>
        <dbReference type="ChEBI" id="CHEBI:29035"/>
    </cofactor>
</comment>
<evidence type="ECO:0000313" key="17">
    <source>
        <dbReference type="WBParaSite" id="TCLT_0000590801-mRNA-1"/>
    </source>
</evidence>
<dbReference type="STRING" id="103827.A0A0N5CZI8"/>
<evidence type="ECO:0000256" key="3">
    <source>
        <dbReference type="ARBA" id="ARBA00012641"/>
    </source>
</evidence>
<evidence type="ECO:0000256" key="2">
    <source>
        <dbReference type="ARBA" id="ARBA00007706"/>
    </source>
</evidence>
<dbReference type="EMBL" id="UYYF01004371">
    <property type="protein sequence ID" value="VDN03190.1"/>
    <property type="molecule type" value="Genomic_DNA"/>
</dbReference>
<dbReference type="PANTHER" id="PTHR10896">
    <property type="entry name" value="GALACTOSYLGALACTOSYLXYLOSYLPROTEIN 3-BETA-GLUCURONOSYLTRANSFERASE BETA-1,3-GLUCURONYLTRANSFERASE"/>
    <property type="match status" value="1"/>
</dbReference>
<evidence type="ECO:0000256" key="12">
    <source>
        <dbReference type="PIRSR" id="PIRSR605027-3"/>
    </source>
</evidence>
<keyword evidence="6 14" id="KW-0735">Signal-anchor</keyword>
<keyword evidence="7 14" id="KW-1133">Transmembrane helix</keyword>
<evidence type="ECO:0000313" key="15">
    <source>
        <dbReference type="EMBL" id="VDN03190.1"/>
    </source>
</evidence>
<name>A0A0N5CZI8_THECL</name>
<dbReference type="AlphaFoldDB" id="A0A0N5CZI8"/>
<keyword evidence="5 14" id="KW-0812">Transmembrane</keyword>
<keyword evidence="14" id="KW-0333">Golgi apparatus</keyword>
<dbReference type="OMA" id="KQGPESC"/>
<dbReference type="FunFam" id="3.90.550.10:FF:000147">
    <property type="entry name" value="Galactosylgalactosylxylosylprotein 3-beta-glucuronosyltransferase"/>
    <property type="match status" value="1"/>
</dbReference>
<dbReference type="GO" id="GO:0005975">
    <property type="term" value="P:carbohydrate metabolic process"/>
    <property type="evidence" value="ECO:0007669"/>
    <property type="project" value="TreeGrafter"/>
</dbReference>
<dbReference type="GO" id="GO:0015018">
    <property type="term" value="F:galactosylgalactosylxylosylprotein 3-beta-glucuronosyltransferase activity"/>
    <property type="evidence" value="ECO:0007669"/>
    <property type="project" value="UniProtKB-UniRule"/>
</dbReference>
<dbReference type="WBParaSite" id="TCLT_0000590801-mRNA-1">
    <property type="protein sequence ID" value="TCLT_0000590801-mRNA-1"/>
    <property type="gene ID" value="TCLT_0000590801"/>
</dbReference>
<dbReference type="GO" id="GO:0050650">
    <property type="term" value="P:chondroitin sulfate proteoglycan biosynthetic process"/>
    <property type="evidence" value="ECO:0007669"/>
    <property type="project" value="TreeGrafter"/>
</dbReference>
<keyword evidence="9" id="KW-0325">Glycoprotein</keyword>
<reference evidence="17" key="1">
    <citation type="submission" date="2017-02" db="UniProtKB">
        <authorList>
            <consortium name="WormBaseParasite"/>
        </authorList>
    </citation>
    <scope>IDENTIFICATION</scope>
</reference>
<dbReference type="Pfam" id="PF03360">
    <property type="entry name" value="Glyco_transf_43"/>
    <property type="match status" value="1"/>
</dbReference>
<evidence type="ECO:0000256" key="14">
    <source>
        <dbReference type="RuleBase" id="RU363127"/>
    </source>
</evidence>
<proteinExistence type="inferred from homology"/>
<keyword evidence="4 14" id="KW-0808">Transferase</keyword>
<evidence type="ECO:0000256" key="1">
    <source>
        <dbReference type="ARBA" id="ARBA00004606"/>
    </source>
</evidence>
<evidence type="ECO:0000256" key="8">
    <source>
        <dbReference type="ARBA" id="ARBA00023136"/>
    </source>
</evidence>
<protein>
    <recommendedName>
        <fullName evidence="3 14">Galactosylgalactosylxylosylprotein 3-beta-glucuronosyltransferase</fullName>
        <ecNumber evidence="3 14">2.4.1.135</ecNumber>
    </recommendedName>
</protein>
<evidence type="ECO:0000256" key="11">
    <source>
        <dbReference type="PIRSR" id="PIRSR605027-1"/>
    </source>
</evidence>
<evidence type="ECO:0000256" key="9">
    <source>
        <dbReference type="ARBA" id="ARBA00023180"/>
    </source>
</evidence>
<dbReference type="Gene3D" id="3.90.550.10">
    <property type="entry name" value="Spore Coat Polysaccharide Biosynthesis Protein SpsA, Chain A"/>
    <property type="match status" value="1"/>
</dbReference>
<keyword evidence="16" id="KW-1185">Reference proteome</keyword>
<feature type="site" description="Interaction with galactose moiety of substrate glycoprotein" evidence="13">
    <location>
        <position position="174"/>
    </location>
</feature>
<evidence type="ECO:0000256" key="5">
    <source>
        <dbReference type="ARBA" id="ARBA00022692"/>
    </source>
</evidence>
<dbReference type="GO" id="GO:0000139">
    <property type="term" value="C:Golgi membrane"/>
    <property type="evidence" value="ECO:0007669"/>
    <property type="project" value="UniProtKB-SubCell"/>
</dbReference>
<keyword evidence="12 14" id="KW-0479">Metal-binding</keyword>
<evidence type="ECO:0000313" key="16">
    <source>
        <dbReference type="Proteomes" id="UP000276776"/>
    </source>
</evidence>
<dbReference type="CDD" id="cd00218">
    <property type="entry name" value="GlcAT-I"/>
    <property type="match status" value="1"/>
</dbReference>
<dbReference type="EC" id="2.4.1.135" evidence="3 14"/>
<evidence type="ECO:0000256" key="13">
    <source>
        <dbReference type="PIRSR" id="PIRSR605027-4"/>
    </source>
</evidence>
<dbReference type="GO" id="GO:0046872">
    <property type="term" value="F:metal ion binding"/>
    <property type="evidence" value="ECO:0007669"/>
    <property type="project" value="UniProtKB-KW"/>
</dbReference>
<dbReference type="PANTHER" id="PTHR10896:SF30">
    <property type="entry name" value="GALACTOSYLGALACTOSYLXYLOSYLPROTEIN 3-BETA-GLUCURONOSYLTRANSFERASE"/>
    <property type="match status" value="1"/>
</dbReference>
<dbReference type="InterPro" id="IPR005027">
    <property type="entry name" value="Glyco_trans_43"/>
</dbReference>
<comment type="pathway">
    <text evidence="14">Protein modification; protein glycosylation.</text>
</comment>
<organism evidence="17">
    <name type="scientific">Thelazia callipaeda</name>
    <name type="common">Oriental eyeworm</name>
    <name type="synonym">Parasitic nematode</name>
    <dbReference type="NCBI Taxonomy" id="103827"/>
    <lineage>
        <taxon>Eukaryota</taxon>
        <taxon>Metazoa</taxon>
        <taxon>Ecdysozoa</taxon>
        <taxon>Nematoda</taxon>
        <taxon>Chromadorea</taxon>
        <taxon>Rhabditida</taxon>
        <taxon>Spirurina</taxon>
        <taxon>Spiruromorpha</taxon>
        <taxon>Thelazioidea</taxon>
        <taxon>Thelaziidae</taxon>
        <taxon>Thelazia</taxon>
    </lineage>
</organism>
<evidence type="ECO:0000256" key="10">
    <source>
        <dbReference type="ARBA" id="ARBA00047979"/>
    </source>
</evidence>
<comment type="subcellular location">
    <subcellularLocation>
        <location evidence="14">Golgi apparatus membrane</location>
        <topology evidence="14">Single-pass type II membrane protein</topology>
    </subcellularLocation>
    <subcellularLocation>
        <location evidence="1">Membrane</location>
        <topology evidence="1">Single-pass type II membrane protein</topology>
    </subcellularLocation>
</comment>
<dbReference type="OrthoDB" id="675023at2759"/>
<comment type="catalytic activity">
    <reaction evidence="10 14">
        <text>3-O-(beta-D-galactosyl-(1-&gt;3)-beta-D-galactosyl-(1-&gt;4)-beta-D-xylosyl)-L-seryl-[protein] + UDP-alpha-D-glucuronate = 3-O-(beta-D-GlcA-(1-&gt;3)-beta-D-Gal-(1-&gt;3)-beta-D-Gal-(1-&gt;4)-beta-D-Xyl)-L-seryl-[protein] + UDP + H(+)</text>
        <dbReference type="Rhea" id="RHEA:24168"/>
        <dbReference type="Rhea" id="RHEA-COMP:12571"/>
        <dbReference type="Rhea" id="RHEA-COMP:12573"/>
        <dbReference type="ChEBI" id="CHEBI:15378"/>
        <dbReference type="ChEBI" id="CHEBI:58052"/>
        <dbReference type="ChEBI" id="CHEBI:58223"/>
        <dbReference type="ChEBI" id="CHEBI:132090"/>
        <dbReference type="ChEBI" id="CHEBI:132093"/>
        <dbReference type="EC" id="2.4.1.135"/>
    </reaction>
</comment>